<accession>A0A5E6MEG1</accession>
<dbReference type="Pfam" id="PF01717">
    <property type="entry name" value="Meth_synt_2"/>
    <property type="match status" value="1"/>
</dbReference>
<dbReference type="GO" id="GO:0032259">
    <property type="term" value="P:methylation"/>
    <property type="evidence" value="ECO:0007669"/>
    <property type="project" value="UniProtKB-KW"/>
</dbReference>
<gene>
    <name evidence="2" type="primary">metE</name>
    <name evidence="2" type="ORF">MAMT_01710</name>
</gene>
<dbReference type="RefSeq" id="WP_142660520.1">
    <property type="nucleotide sequence ID" value="NZ_CABFVA020000090.1"/>
</dbReference>
<dbReference type="EMBL" id="CABFVA020000090">
    <property type="protein sequence ID" value="VVM07364.1"/>
    <property type="molecule type" value="Genomic_DNA"/>
</dbReference>
<dbReference type="CDD" id="cd03311">
    <property type="entry name" value="CIMS_C_terminal_like"/>
    <property type="match status" value="1"/>
</dbReference>
<proteinExistence type="predicted"/>
<dbReference type="EC" id="2.1.1.14" evidence="2"/>
<organism evidence="2 3">
    <name type="scientific">Methylacidimicrobium tartarophylax</name>
    <dbReference type="NCBI Taxonomy" id="1041768"/>
    <lineage>
        <taxon>Bacteria</taxon>
        <taxon>Pseudomonadati</taxon>
        <taxon>Verrucomicrobiota</taxon>
        <taxon>Methylacidimicrobium</taxon>
    </lineage>
</organism>
<dbReference type="GO" id="GO:0003871">
    <property type="term" value="F:5-methyltetrahydropteroyltriglutamate-homocysteine S-methyltransferase activity"/>
    <property type="evidence" value="ECO:0007669"/>
    <property type="project" value="UniProtKB-EC"/>
</dbReference>
<dbReference type="GO" id="GO:0009086">
    <property type="term" value="P:methionine biosynthetic process"/>
    <property type="evidence" value="ECO:0007669"/>
    <property type="project" value="InterPro"/>
</dbReference>
<reference evidence="2 3" key="1">
    <citation type="submission" date="2019-09" db="EMBL/GenBank/DDBJ databases">
        <authorList>
            <person name="Cremers G."/>
        </authorList>
    </citation>
    <scope>NUCLEOTIDE SEQUENCE [LARGE SCALE GENOMIC DNA]</scope>
    <source>
        <strain evidence="2">4A</strain>
    </source>
</reference>
<evidence type="ECO:0000259" key="1">
    <source>
        <dbReference type="Pfam" id="PF01717"/>
    </source>
</evidence>
<dbReference type="OrthoDB" id="244285at2"/>
<keyword evidence="2" id="KW-0808">Transferase</keyword>
<dbReference type="GO" id="GO:0008270">
    <property type="term" value="F:zinc ion binding"/>
    <property type="evidence" value="ECO:0007669"/>
    <property type="project" value="InterPro"/>
</dbReference>
<keyword evidence="2" id="KW-0489">Methyltransferase</keyword>
<protein>
    <submittedName>
        <fullName evidence="2">5-methyltetrahydropteroyltriglutamate--homocysteine methyltransferase</fullName>
        <ecNumber evidence="2">2.1.1.14</ecNumber>
    </submittedName>
</protein>
<feature type="domain" description="Cobalamin-independent methionine synthase MetE C-terminal/archaeal" evidence="1">
    <location>
        <begin position="8"/>
        <end position="340"/>
    </location>
</feature>
<dbReference type="AlphaFoldDB" id="A0A5E6MEG1"/>
<keyword evidence="3" id="KW-1185">Reference proteome</keyword>
<dbReference type="InterPro" id="IPR038071">
    <property type="entry name" value="UROD/MetE-like_sf"/>
</dbReference>
<dbReference type="SUPFAM" id="SSF51726">
    <property type="entry name" value="UROD/MetE-like"/>
    <property type="match status" value="1"/>
</dbReference>
<dbReference type="PANTHER" id="PTHR43844:SF1">
    <property type="entry name" value="METHIONINE SYNTHASE"/>
    <property type="match status" value="1"/>
</dbReference>
<dbReference type="InterPro" id="IPR002629">
    <property type="entry name" value="Met_Synth_C/arc"/>
</dbReference>
<evidence type="ECO:0000313" key="2">
    <source>
        <dbReference type="EMBL" id="VVM07364.1"/>
    </source>
</evidence>
<evidence type="ECO:0000313" key="3">
    <source>
        <dbReference type="Proteomes" id="UP000334923"/>
    </source>
</evidence>
<sequence length="368" mass="40819">MATFRAEVVGSLLRPQWLKDARIELQEGRITPAEFKGIEDRAVDEALAIQYEAGVDVVTDGEQRRSIFFATLTDFVEGISPVSEPLEIHHHWRKGNERAPAPIELPAVTGKLRRKRSLAAEEFTYLRAKAIKPVKMTIPSPLMIGSLFSPKYSRGAYPDPFKLMEDAARIVREDIEELVSLGCQYIQVDAPELATLVDPDVRSNVYEANGISPDRLLTEGVELINATVAGLSGVKLGIHVCRGNNAGSYLATGGYEYIAKKVFAAARNFDTFSLEYDDRRSGGFEPLADMPRDKTVILGLVSTKKGELEDPEELKRRVDEAAKFFPRNQLALSTQCGFASVMAGNPITPEQQREKLKLVAETAHRIWS</sequence>
<dbReference type="PANTHER" id="PTHR43844">
    <property type="entry name" value="METHIONINE SYNTHASE"/>
    <property type="match status" value="1"/>
</dbReference>
<name>A0A5E6MEG1_9BACT</name>
<dbReference type="Gene3D" id="3.20.20.210">
    <property type="match status" value="1"/>
</dbReference>
<dbReference type="Proteomes" id="UP000334923">
    <property type="component" value="Unassembled WGS sequence"/>
</dbReference>